<keyword evidence="2" id="KW-1185">Reference proteome</keyword>
<evidence type="ECO:0000313" key="2">
    <source>
        <dbReference type="Proteomes" id="UP000789920"/>
    </source>
</evidence>
<accession>A0ACA9S4X9</accession>
<comment type="caution">
    <text evidence="1">The sequence shown here is derived from an EMBL/GenBank/DDBJ whole genome shotgun (WGS) entry which is preliminary data.</text>
</comment>
<sequence length="228" mass="27060">TILKMYMSKETKINMMLPSEQKRYRLKTNLYLAIFIIIFIMIFPSFYKINDDIPPNSIEKNFEIDNNNNNNGSNTSGHYQILLLITSRMEEYQHRKLLRSVLFGINDNIEPCMKYDTNVYYKFLIPPYDVNKKMYGSFVSENVEYNDMVEFQHLPDLNLNYTQEIVLKWTQSLKHSGITFDFAVLLDNNSIINLSKFKRIISTFNISPIQLQYLIWGRFDDSFADDIF</sequence>
<dbReference type="EMBL" id="CAJVQC010090464">
    <property type="protein sequence ID" value="CAG8825388.1"/>
    <property type="molecule type" value="Genomic_DNA"/>
</dbReference>
<feature type="non-terminal residue" evidence="1">
    <location>
        <position position="1"/>
    </location>
</feature>
<organism evidence="1 2">
    <name type="scientific">Racocetra persica</name>
    <dbReference type="NCBI Taxonomy" id="160502"/>
    <lineage>
        <taxon>Eukaryota</taxon>
        <taxon>Fungi</taxon>
        <taxon>Fungi incertae sedis</taxon>
        <taxon>Mucoromycota</taxon>
        <taxon>Glomeromycotina</taxon>
        <taxon>Glomeromycetes</taxon>
        <taxon>Diversisporales</taxon>
        <taxon>Gigasporaceae</taxon>
        <taxon>Racocetra</taxon>
    </lineage>
</organism>
<name>A0ACA9S4X9_9GLOM</name>
<feature type="non-terminal residue" evidence="1">
    <location>
        <position position="228"/>
    </location>
</feature>
<reference evidence="1" key="1">
    <citation type="submission" date="2021-06" db="EMBL/GenBank/DDBJ databases">
        <authorList>
            <person name="Kallberg Y."/>
            <person name="Tangrot J."/>
            <person name="Rosling A."/>
        </authorList>
    </citation>
    <scope>NUCLEOTIDE SEQUENCE</scope>
    <source>
        <strain evidence="1">MA461A</strain>
    </source>
</reference>
<evidence type="ECO:0000313" key="1">
    <source>
        <dbReference type="EMBL" id="CAG8825388.1"/>
    </source>
</evidence>
<protein>
    <submittedName>
        <fullName evidence="1">31490_t:CDS:1</fullName>
    </submittedName>
</protein>
<dbReference type="Proteomes" id="UP000789920">
    <property type="component" value="Unassembled WGS sequence"/>
</dbReference>
<gene>
    <name evidence="1" type="ORF">RPERSI_LOCUS26474</name>
</gene>
<proteinExistence type="predicted"/>